<dbReference type="RefSeq" id="WP_169208065.1">
    <property type="nucleotide sequence ID" value="NZ_CP059560.1"/>
</dbReference>
<reference evidence="1 2" key="1">
    <citation type="submission" date="2019-12" db="EMBL/GenBank/DDBJ databases">
        <title>Comparative genomics gives insights into the taxonomy of the Azoarcus-Aromatoleum group and reveals separate origins of nif in the plant-associated Azoarcus and non-plant-associated Aromatoleum sub-groups.</title>
        <authorList>
            <person name="Lafos M."/>
            <person name="Maluk M."/>
            <person name="Batista M."/>
            <person name="Junghare M."/>
            <person name="Carmona M."/>
            <person name="Faoro H."/>
            <person name="Cruz L.M."/>
            <person name="Battistoni F."/>
            <person name="De Souza E."/>
            <person name="Pedrosa F."/>
            <person name="Chen W.-M."/>
            <person name="Poole P.S."/>
            <person name="Dixon R.A."/>
            <person name="James E.K."/>
        </authorList>
    </citation>
    <scope>NUCLEOTIDE SEQUENCE [LARGE SCALE GENOMIC DNA]</scope>
    <source>
        <strain evidence="1 2">ToN1</strain>
    </source>
</reference>
<keyword evidence="2" id="KW-1185">Reference proteome</keyword>
<protein>
    <submittedName>
        <fullName evidence="1">Uncharacterized protein</fullName>
    </submittedName>
</protein>
<organism evidence="1 2">
    <name type="scientific">Aromatoleum petrolei</name>
    <dbReference type="NCBI Taxonomy" id="76116"/>
    <lineage>
        <taxon>Bacteria</taxon>
        <taxon>Pseudomonadati</taxon>
        <taxon>Pseudomonadota</taxon>
        <taxon>Betaproteobacteria</taxon>
        <taxon>Rhodocyclales</taxon>
        <taxon>Rhodocyclaceae</taxon>
        <taxon>Aromatoleum</taxon>
    </lineage>
</organism>
<sequence>MEHQNESARNDAISAAETQLIALIAAIAVEQVIAEPSQQPHIQQEGATA</sequence>
<dbReference type="EMBL" id="WTVR01000050">
    <property type="protein sequence ID" value="NMF90731.1"/>
    <property type="molecule type" value="Genomic_DNA"/>
</dbReference>
<comment type="caution">
    <text evidence="1">The sequence shown here is derived from an EMBL/GenBank/DDBJ whole genome shotgun (WGS) entry which is preliminary data.</text>
</comment>
<proteinExistence type="predicted"/>
<accession>A0ABX1MWN7</accession>
<evidence type="ECO:0000313" key="2">
    <source>
        <dbReference type="Proteomes" id="UP000652074"/>
    </source>
</evidence>
<name>A0ABX1MWN7_9RHOO</name>
<evidence type="ECO:0000313" key="1">
    <source>
        <dbReference type="EMBL" id="NMF90731.1"/>
    </source>
</evidence>
<gene>
    <name evidence="1" type="ORF">GPA26_19860</name>
</gene>
<dbReference type="Proteomes" id="UP000652074">
    <property type="component" value="Unassembled WGS sequence"/>
</dbReference>